<reference evidence="2 3" key="1">
    <citation type="submission" date="2018-09" db="EMBL/GenBank/DDBJ databases">
        <title>Phylogeny of the Shewanellaceae, and recommendation for two new genera, Pseudoshewanella and Parashewanella.</title>
        <authorList>
            <person name="Wang G."/>
        </authorList>
    </citation>
    <scope>NUCLEOTIDE SEQUENCE [LARGE SCALE GENOMIC DNA]</scope>
    <source>
        <strain evidence="2 3">C51</strain>
    </source>
</reference>
<gene>
    <name evidence="2" type="ORF">D5018_11420</name>
</gene>
<name>A0A3L8PVU5_9GAMM</name>
<proteinExistence type="predicted"/>
<sequence>MASTSALTSTPPFHPATEPSHNVEVKFNKEAQRVYDSLNAAWENQEDFTRIIEFEERNGNFPFQYAIFNNFHPTYQMKLHTPEIGFHLVLSQVLSCDCRQEEGERPPTLIKEQQTAALLWYAHVNSQEAKQIFNSFEPDHRLLLGGESLLEGIDKIEELSQLSSPTHTPNEMHSLPANVDSDTSPAFASLSTVEVGRPMLVIPKLSDEAKSYLPILLDSLMFRKTPENKHEPKVSVVPPKYQKKEAFLGLVNSINRMTTSSSTYHDLTNIVEKVIEHLPKVSDFDVHQGKKAVFAYFQELSRTLKAVK</sequence>
<dbReference type="Proteomes" id="UP000281474">
    <property type="component" value="Unassembled WGS sequence"/>
</dbReference>
<dbReference type="EMBL" id="QZEI01000031">
    <property type="protein sequence ID" value="RLV59557.1"/>
    <property type="molecule type" value="Genomic_DNA"/>
</dbReference>
<feature type="region of interest" description="Disordered" evidence="1">
    <location>
        <begin position="1"/>
        <end position="22"/>
    </location>
</feature>
<comment type="caution">
    <text evidence="2">The sequence shown here is derived from an EMBL/GenBank/DDBJ whole genome shotgun (WGS) entry which is preliminary data.</text>
</comment>
<evidence type="ECO:0000313" key="2">
    <source>
        <dbReference type="EMBL" id="RLV59557.1"/>
    </source>
</evidence>
<keyword evidence="3" id="KW-1185">Reference proteome</keyword>
<accession>A0A3L8PVU5</accession>
<dbReference type="AlphaFoldDB" id="A0A3L8PVU5"/>
<evidence type="ECO:0000313" key="3">
    <source>
        <dbReference type="Proteomes" id="UP000281474"/>
    </source>
</evidence>
<protein>
    <submittedName>
        <fullName evidence="2">Uncharacterized protein</fullName>
    </submittedName>
</protein>
<dbReference type="RefSeq" id="WP_121839136.1">
    <property type="nucleotide sequence ID" value="NZ_ML014780.1"/>
</dbReference>
<feature type="compositionally biased region" description="Polar residues" evidence="1">
    <location>
        <begin position="1"/>
        <end position="11"/>
    </location>
</feature>
<evidence type="ECO:0000256" key="1">
    <source>
        <dbReference type="SAM" id="MobiDB-lite"/>
    </source>
</evidence>
<organism evidence="2 3">
    <name type="scientific">Parashewanella curva</name>
    <dbReference type="NCBI Taxonomy" id="2338552"/>
    <lineage>
        <taxon>Bacteria</taxon>
        <taxon>Pseudomonadati</taxon>
        <taxon>Pseudomonadota</taxon>
        <taxon>Gammaproteobacteria</taxon>
        <taxon>Alteromonadales</taxon>
        <taxon>Shewanellaceae</taxon>
        <taxon>Parashewanella</taxon>
    </lineage>
</organism>
<dbReference type="OrthoDB" id="9835372at2"/>